<organism evidence="6 7">
    <name type="scientific">Pseudoduganella chitinolytica</name>
    <dbReference type="NCBI Taxonomy" id="34070"/>
    <lineage>
        <taxon>Bacteria</taxon>
        <taxon>Pseudomonadati</taxon>
        <taxon>Pseudomonadota</taxon>
        <taxon>Betaproteobacteria</taxon>
        <taxon>Burkholderiales</taxon>
        <taxon>Oxalobacteraceae</taxon>
        <taxon>Telluria group</taxon>
        <taxon>Pseudoduganella</taxon>
    </lineage>
</organism>
<proteinExistence type="predicted"/>
<feature type="transmembrane region" description="Helical" evidence="5">
    <location>
        <begin position="154"/>
        <end position="170"/>
    </location>
</feature>
<feature type="transmembrane region" description="Helical" evidence="5">
    <location>
        <begin position="235"/>
        <end position="256"/>
    </location>
</feature>
<dbReference type="Proteomes" id="UP001216510">
    <property type="component" value="Chromosome"/>
</dbReference>
<keyword evidence="7" id="KW-1185">Reference proteome</keyword>
<feature type="transmembrane region" description="Helical" evidence="5">
    <location>
        <begin position="200"/>
        <end position="229"/>
    </location>
</feature>
<evidence type="ECO:0000256" key="5">
    <source>
        <dbReference type="SAM" id="Phobius"/>
    </source>
</evidence>
<evidence type="ECO:0000313" key="6">
    <source>
        <dbReference type="EMBL" id="WEF30785.1"/>
    </source>
</evidence>
<accession>A0ABY8B4I9</accession>
<evidence type="ECO:0000256" key="2">
    <source>
        <dbReference type="ARBA" id="ARBA00022692"/>
    </source>
</evidence>
<dbReference type="EMBL" id="CP119083">
    <property type="protein sequence ID" value="WEF30785.1"/>
    <property type="molecule type" value="Genomic_DNA"/>
</dbReference>
<feature type="transmembrane region" description="Helical" evidence="5">
    <location>
        <begin position="130"/>
        <end position="148"/>
    </location>
</feature>
<comment type="subcellular location">
    <subcellularLocation>
        <location evidence="1">Membrane</location>
        <topology evidence="1">Multi-pass membrane protein</topology>
    </subcellularLocation>
</comment>
<reference evidence="6 7" key="1">
    <citation type="submission" date="2023-02" db="EMBL/GenBank/DDBJ databases">
        <title>Gemone sequence of Telluria chitinolytica ACM 3522T.</title>
        <authorList>
            <person name="Frediansyah A."/>
            <person name="Miess H."/>
            <person name="Gross H."/>
        </authorList>
    </citation>
    <scope>NUCLEOTIDE SEQUENCE [LARGE SCALE GENOMIC DNA]</scope>
    <source>
        <strain evidence="6 7">ACM 3522</strain>
    </source>
</reference>
<dbReference type="Pfam" id="PF07264">
    <property type="entry name" value="EI24"/>
    <property type="match status" value="1"/>
</dbReference>
<dbReference type="RefSeq" id="WP_277413581.1">
    <property type="nucleotide sequence ID" value="NZ_CP119083.1"/>
</dbReference>
<keyword evidence="2 5" id="KW-0812">Transmembrane</keyword>
<evidence type="ECO:0000256" key="3">
    <source>
        <dbReference type="ARBA" id="ARBA00022989"/>
    </source>
</evidence>
<feature type="transmembrane region" description="Helical" evidence="5">
    <location>
        <begin position="21"/>
        <end position="43"/>
    </location>
</feature>
<name>A0ABY8B4I9_9BURK</name>
<feature type="transmembrane region" description="Helical" evidence="5">
    <location>
        <begin position="82"/>
        <end position="109"/>
    </location>
</feature>
<keyword evidence="4 5" id="KW-0472">Membrane</keyword>
<evidence type="ECO:0000256" key="4">
    <source>
        <dbReference type="ARBA" id="ARBA00023136"/>
    </source>
</evidence>
<dbReference type="InterPro" id="IPR059112">
    <property type="entry name" value="CysZ/EI24"/>
</dbReference>
<gene>
    <name evidence="6" type="ORF">PX653_15015</name>
</gene>
<keyword evidence="3 5" id="KW-1133">Transmembrane helix</keyword>
<evidence type="ECO:0000256" key="1">
    <source>
        <dbReference type="ARBA" id="ARBA00004141"/>
    </source>
</evidence>
<protein>
    <submittedName>
        <fullName evidence="6">EI24 domain-containing protein</fullName>
    </submittedName>
</protein>
<evidence type="ECO:0000313" key="7">
    <source>
        <dbReference type="Proteomes" id="UP001216510"/>
    </source>
</evidence>
<sequence length="274" mass="30672">MRAVANAYGRAVLSQLHVRMLVLSAMPLVLSLVLWGLVLYFGLQPLLDWLHTNFVDYEIFRTTSSWLERLHLGFLKSVVVPFFALLLLLPLMILSALLFMNVAAMPFIVRHVGGRHYPKLEQKQGGSMLGGLRAALSSFAVFIVIWLATLPLYIVPPLAMISSALLWGWLTSRVMSYDALADHASEEERRTIQRERRRDLLAMGLVSGAMGALPPLLMAAGAVLFVALLPLALAVMMWLYVLIFIFTALWFQYYCLEALAQLRAREQANIVGQA</sequence>